<feature type="transmembrane region" description="Helical" evidence="2">
    <location>
        <begin position="109"/>
        <end position="132"/>
    </location>
</feature>
<evidence type="ECO:0000256" key="2">
    <source>
        <dbReference type="SAM" id="Phobius"/>
    </source>
</evidence>
<feature type="transmembrane region" description="Helical" evidence="2">
    <location>
        <begin position="138"/>
        <end position="158"/>
    </location>
</feature>
<dbReference type="AlphaFoldDB" id="A0A1I7MIW1"/>
<gene>
    <name evidence="4" type="ORF">SAMN04487966_10384</name>
</gene>
<dbReference type="Proteomes" id="UP000198881">
    <property type="component" value="Unassembled WGS sequence"/>
</dbReference>
<keyword evidence="5" id="KW-1185">Reference proteome</keyword>
<dbReference type="RefSeq" id="WP_245760604.1">
    <property type="nucleotide sequence ID" value="NZ_FPCG01000003.1"/>
</dbReference>
<keyword evidence="2" id="KW-0472">Membrane</keyword>
<evidence type="ECO:0000313" key="5">
    <source>
        <dbReference type="Proteomes" id="UP000198881"/>
    </source>
</evidence>
<feature type="transmembrane region" description="Helical" evidence="2">
    <location>
        <begin position="204"/>
        <end position="224"/>
    </location>
</feature>
<feature type="domain" description="DUF112" evidence="3">
    <location>
        <begin position="20"/>
        <end position="442"/>
    </location>
</feature>
<dbReference type="Pfam" id="PF01970">
    <property type="entry name" value="TctA"/>
    <property type="match status" value="1"/>
</dbReference>
<feature type="transmembrane region" description="Helical" evidence="2">
    <location>
        <begin position="20"/>
        <end position="49"/>
    </location>
</feature>
<name>A0A1I7MIW1_9MICC</name>
<reference evidence="4 5" key="1">
    <citation type="submission" date="2016-10" db="EMBL/GenBank/DDBJ databases">
        <authorList>
            <person name="de Groot N.N."/>
        </authorList>
    </citation>
    <scope>NUCLEOTIDE SEQUENCE [LARGE SCALE GENOMIC DNA]</scope>
    <source>
        <strain evidence="4 5">CGMCC 1.7054</strain>
    </source>
</reference>
<evidence type="ECO:0000259" key="3">
    <source>
        <dbReference type="Pfam" id="PF01970"/>
    </source>
</evidence>
<feature type="transmembrane region" description="Helical" evidence="2">
    <location>
        <begin position="359"/>
        <end position="383"/>
    </location>
</feature>
<feature type="transmembrane region" description="Helical" evidence="2">
    <location>
        <begin position="395"/>
        <end position="422"/>
    </location>
</feature>
<dbReference type="STRING" id="574650.SAMN04487966_10384"/>
<dbReference type="InterPro" id="IPR002823">
    <property type="entry name" value="DUF112_TM"/>
</dbReference>
<keyword evidence="2" id="KW-0812">Transmembrane</keyword>
<sequence length="551" mass="57144">MDQLSLLFEGFAAALTPMNLLWVVLGALLGTAVGVLPGLGSAMAVALLLPITFSLDPTAAFIMFAGVYFGGLFGDSTSGILLNTPGNSSAIAATFEGHRMAKDGRAAKALATAAIGAFVGGLIATTLVVFFAPTLVKMATAFGPAEYFALAVFAFLAISSVVSESVVKGLASLGIGLVLAMVGVDGPSGTVRYTLNIPQLFDGISIVVITVGLLALGEVLHIAGRIHRDPVAQKIETKGKVRLNGTDFRKALPAWLRGTGFGVPFGIIPAGGSEVPTFLAYGTEKRLAKRRGDKEFGTTGSIRGVAAPEAAGNATAGTAMGALLALGLPTSATAAIMLAAFQQYGMQPGPLLFERSGELVWTLLASLFIGLVVLVIMNVQFAVLWAKLLYIPRHYLYAGITVLSVLGVYAISSATLDLWVLLLVGLLGFVMRRYQFPLAPVLIAVVLGPLAETELRRALTVAEGDASILVSSPMTIILYSVLAIALVVSAVQHIRHRRERREEALAAANGVVREPEPETGVQPVMAGSRADSGADSNASSGTGSSAPDDGR</sequence>
<feature type="transmembrane region" description="Helical" evidence="2">
    <location>
        <begin position="471"/>
        <end position="491"/>
    </location>
</feature>
<organism evidence="4 5">
    <name type="scientific">Micrococcus terreus</name>
    <dbReference type="NCBI Taxonomy" id="574650"/>
    <lineage>
        <taxon>Bacteria</taxon>
        <taxon>Bacillati</taxon>
        <taxon>Actinomycetota</taxon>
        <taxon>Actinomycetes</taxon>
        <taxon>Micrococcales</taxon>
        <taxon>Micrococcaceae</taxon>
        <taxon>Micrococcus</taxon>
    </lineage>
</organism>
<dbReference type="EMBL" id="FPCG01000003">
    <property type="protein sequence ID" value="SFV21868.1"/>
    <property type="molecule type" value="Genomic_DNA"/>
</dbReference>
<accession>A0A1I7MIW1</accession>
<evidence type="ECO:0000313" key="4">
    <source>
        <dbReference type="EMBL" id="SFV21868.1"/>
    </source>
</evidence>
<dbReference type="PANTHER" id="PTHR35342">
    <property type="entry name" value="TRICARBOXYLIC TRANSPORT PROTEIN"/>
    <property type="match status" value="1"/>
</dbReference>
<keyword evidence="2" id="KW-1133">Transmembrane helix</keyword>
<feature type="compositionally biased region" description="Low complexity" evidence="1">
    <location>
        <begin position="526"/>
        <end position="551"/>
    </location>
</feature>
<feature type="transmembrane region" description="Helical" evidence="2">
    <location>
        <begin position="165"/>
        <end position="184"/>
    </location>
</feature>
<evidence type="ECO:0000256" key="1">
    <source>
        <dbReference type="SAM" id="MobiDB-lite"/>
    </source>
</evidence>
<proteinExistence type="predicted"/>
<protein>
    <submittedName>
        <fullName evidence="4">Putative tricarboxylic transport membrane protein</fullName>
    </submittedName>
</protein>
<feature type="region of interest" description="Disordered" evidence="1">
    <location>
        <begin position="506"/>
        <end position="551"/>
    </location>
</feature>
<dbReference type="PANTHER" id="PTHR35342:SF5">
    <property type="entry name" value="TRICARBOXYLIC TRANSPORT PROTEIN"/>
    <property type="match status" value="1"/>
</dbReference>